<evidence type="ECO:0000313" key="6">
    <source>
        <dbReference type="Proteomes" id="UP001230328"/>
    </source>
</evidence>
<dbReference type="Proteomes" id="UP001230328">
    <property type="component" value="Unassembled WGS sequence"/>
</dbReference>
<dbReference type="Pfam" id="PF08007">
    <property type="entry name" value="JmjC_2"/>
    <property type="match status" value="1"/>
</dbReference>
<gene>
    <name evidence="5" type="ORF">QF035_005421</name>
</gene>
<feature type="domain" description="JmjC" evidence="4">
    <location>
        <begin position="64"/>
        <end position="166"/>
    </location>
</feature>
<dbReference type="PANTHER" id="PTHR13096:SF8">
    <property type="entry name" value="RIBOSOMAL OXYGENASE 1"/>
    <property type="match status" value="1"/>
</dbReference>
<evidence type="ECO:0000259" key="4">
    <source>
        <dbReference type="Pfam" id="PF08007"/>
    </source>
</evidence>
<dbReference type="GO" id="GO:0005840">
    <property type="term" value="C:ribosome"/>
    <property type="evidence" value="ECO:0007669"/>
    <property type="project" value="UniProtKB-KW"/>
</dbReference>
<evidence type="ECO:0000256" key="1">
    <source>
        <dbReference type="ARBA" id="ARBA00001954"/>
    </source>
</evidence>
<keyword evidence="6" id="KW-1185">Reference proteome</keyword>
<comment type="cofactor">
    <cofactor evidence="1">
        <name>Fe(2+)</name>
        <dbReference type="ChEBI" id="CHEBI:29033"/>
    </cofactor>
</comment>
<evidence type="ECO:0000256" key="2">
    <source>
        <dbReference type="ARBA" id="ARBA00022723"/>
    </source>
</evidence>
<keyword evidence="3" id="KW-0408">Iron</keyword>
<dbReference type="PANTHER" id="PTHR13096">
    <property type="entry name" value="MINA53 MYC INDUCED NUCLEAR ANTIGEN"/>
    <property type="match status" value="1"/>
</dbReference>
<sequence length="231" mass="25258">MIVLGVRAGRESQVARYRALVVAASGVAVYAYLEVHAPGLLAEAAPLASAGFVVVQCRRLAQLFSAKAGAVEFWTRAGEDGLRVHRDDGHLFVVQISGIKRWYLYDTPRDAADWSPGYVEDLASARTVDLRPGQVLYLPEGIVHHTRTLDTESVHVTVAIREPRLRDTVELAVRACLARIPDHATLSGTGAEREETADELLTRLAEALGRVDRAALVRDLSRRAAETRGSR</sequence>
<comment type="caution">
    <text evidence="5">The sequence shown here is derived from an EMBL/GenBank/DDBJ whole genome shotgun (WGS) entry which is preliminary data.</text>
</comment>
<dbReference type="InterPro" id="IPR003347">
    <property type="entry name" value="JmjC_dom"/>
</dbReference>
<accession>A0ABU0SWA7</accession>
<dbReference type="InterPro" id="IPR039994">
    <property type="entry name" value="NO66-like"/>
</dbReference>
<dbReference type="Gene3D" id="2.60.120.650">
    <property type="entry name" value="Cupin"/>
    <property type="match status" value="1"/>
</dbReference>
<protein>
    <submittedName>
        <fullName evidence="5">Ribosomal protein L16 Arg81 hydroxylase</fullName>
    </submittedName>
</protein>
<keyword evidence="5" id="KW-0687">Ribonucleoprotein</keyword>
<proteinExistence type="predicted"/>
<reference evidence="5 6" key="1">
    <citation type="submission" date="2023-07" db="EMBL/GenBank/DDBJ databases">
        <title>Comparative genomics of wheat-associated soil bacteria to identify genetic determinants of phenazine resistance.</title>
        <authorList>
            <person name="Mouncey N."/>
        </authorList>
    </citation>
    <scope>NUCLEOTIDE SEQUENCE [LARGE SCALE GENOMIC DNA]</scope>
    <source>
        <strain evidence="5 6">V2I4</strain>
    </source>
</reference>
<dbReference type="RefSeq" id="WP_307523150.1">
    <property type="nucleotide sequence ID" value="NZ_JAUSZI010000002.1"/>
</dbReference>
<dbReference type="SUPFAM" id="SSF51197">
    <property type="entry name" value="Clavaminate synthase-like"/>
    <property type="match status" value="1"/>
</dbReference>
<name>A0ABU0SWA7_9ACTN</name>
<evidence type="ECO:0000313" key="5">
    <source>
        <dbReference type="EMBL" id="MDQ1027839.1"/>
    </source>
</evidence>
<organism evidence="5 6">
    <name type="scientific">Streptomyces umbrinus</name>
    <dbReference type="NCBI Taxonomy" id="67370"/>
    <lineage>
        <taxon>Bacteria</taxon>
        <taxon>Bacillati</taxon>
        <taxon>Actinomycetota</taxon>
        <taxon>Actinomycetes</taxon>
        <taxon>Kitasatosporales</taxon>
        <taxon>Streptomycetaceae</taxon>
        <taxon>Streptomyces</taxon>
        <taxon>Streptomyces phaeochromogenes group</taxon>
    </lineage>
</organism>
<keyword evidence="5" id="KW-0689">Ribosomal protein</keyword>
<evidence type="ECO:0000256" key="3">
    <source>
        <dbReference type="ARBA" id="ARBA00023004"/>
    </source>
</evidence>
<dbReference type="EMBL" id="JAUSZI010000002">
    <property type="protein sequence ID" value="MDQ1027839.1"/>
    <property type="molecule type" value="Genomic_DNA"/>
</dbReference>
<keyword evidence="2" id="KW-0479">Metal-binding</keyword>